<accession>A0A4C1VE90</accession>
<name>A0A4C1VE90_EUMVA</name>
<evidence type="ECO:0000313" key="2">
    <source>
        <dbReference type="Proteomes" id="UP000299102"/>
    </source>
</evidence>
<keyword evidence="2" id="KW-1185">Reference proteome</keyword>
<dbReference type="AlphaFoldDB" id="A0A4C1VE90"/>
<reference evidence="1 2" key="1">
    <citation type="journal article" date="2019" name="Commun. Biol.">
        <title>The bagworm genome reveals a unique fibroin gene that provides high tensile strength.</title>
        <authorList>
            <person name="Kono N."/>
            <person name="Nakamura H."/>
            <person name="Ohtoshi R."/>
            <person name="Tomita M."/>
            <person name="Numata K."/>
            <person name="Arakawa K."/>
        </authorList>
    </citation>
    <scope>NUCLEOTIDE SEQUENCE [LARGE SCALE GENOMIC DNA]</scope>
</reference>
<proteinExistence type="predicted"/>
<evidence type="ECO:0000313" key="1">
    <source>
        <dbReference type="EMBL" id="GBP36557.1"/>
    </source>
</evidence>
<organism evidence="1 2">
    <name type="scientific">Eumeta variegata</name>
    <name type="common">Bagworm moth</name>
    <name type="synonym">Eumeta japonica</name>
    <dbReference type="NCBI Taxonomy" id="151549"/>
    <lineage>
        <taxon>Eukaryota</taxon>
        <taxon>Metazoa</taxon>
        <taxon>Ecdysozoa</taxon>
        <taxon>Arthropoda</taxon>
        <taxon>Hexapoda</taxon>
        <taxon>Insecta</taxon>
        <taxon>Pterygota</taxon>
        <taxon>Neoptera</taxon>
        <taxon>Endopterygota</taxon>
        <taxon>Lepidoptera</taxon>
        <taxon>Glossata</taxon>
        <taxon>Ditrysia</taxon>
        <taxon>Tineoidea</taxon>
        <taxon>Psychidae</taxon>
        <taxon>Oiketicinae</taxon>
        <taxon>Eumeta</taxon>
    </lineage>
</organism>
<sequence>MLSWYSVKRQLANKYIRELSRRIYCDEFVYFDNTITIPPHGLDNSKSSVRFRSEPAGIPLSGYIDLKHSQLTIDIDTSDPLPRAFEKVLACGARRLIPATKATSGSRPHETFKGQAIKEIHQPFLTRFGPLRLNRSREQTRGRACRGAGAREM</sequence>
<gene>
    <name evidence="1" type="ORF">EVAR_8392_1</name>
</gene>
<dbReference type="Proteomes" id="UP000299102">
    <property type="component" value="Unassembled WGS sequence"/>
</dbReference>
<protein>
    <submittedName>
        <fullName evidence="1">Uncharacterized protein</fullName>
    </submittedName>
</protein>
<dbReference type="EMBL" id="BGZK01000319">
    <property type="protein sequence ID" value="GBP36557.1"/>
    <property type="molecule type" value="Genomic_DNA"/>
</dbReference>
<comment type="caution">
    <text evidence="1">The sequence shown here is derived from an EMBL/GenBank/DDBJ whole genome shotgun (WGS) entry which is preliminary data.</text>
</comment>